<dbReference type="Gene3D" id="3.30.40.10">
    <property type="entry name" value="Zinc/RING finger domain, C3HC4 (zinc finger)"/>
    <property type="match status" value="1"/>
</dbReference>
<keyword evidence="2" id="KW-0479">Metal-binding</keyword>
<dbReference type="Pfam" id="PF12638">
    <property type="entry name" value="Staygreen"/>
    <property type="match status" value="2"/>
</dbReference>
<dbReference type="PANTHER" id="PTHR31750">
    <property type="entry name" value="PROTEIN STAY-GREEN 1, CHLOROPLASTIC-RELATED"/>
    <property type="match status" value="1"/>
</dbReference>
<evidence type="ECO:0000256" key="2">
    <source>
        <dbReference type="PROSITE-ProRule" id="PRU00175"/>
    </source>
</evidence>
<keyword evidence="2" id="KW-0863">Zinc-finger</keyword>
<keyword evidence="5" id="KW-1185">Reference proteome</keyword>
<sequence>MKPVFPEKLSTSSLCVTTRRSKMKNRSIVPVARLFGPAIFEASKLKVLFLGVDEKKHPAKLPRTYTLTHSDITAKLTLAISQSINNSQLQGWANKLFRDEVVAEWKKVKGKMSLHVHCHISGGHFLLNLIAKLRYYIFCKELPVVLKAFVHGDEYLLNNYPELQESLVWVYFHSNIPEYNQVECWGPLWEATSHDGNRTRKKSETLPELPCPDECKCCFPLVARLFGQAIFKASKLNVMFVGVDEKKHPSNLPRTYTLTHSDITANLTLAISHSINNSQLQGWANRLYRDEVVAEWRKVKSKMSLHVHCHISGDHFLLDLIAELRYFIFCKELPLVLKAFVCGDENMLNNYPELQDGYVWVYFHSNIPKFNKVECWGPLCEATSHDGCKSQPCEALPEPPCFDKCSCCFPTVSTIPWSHSHDSYGEEDDSVAIAGGNLVTEYMYNRIMGLPEDFIKELQIPGYVVKILYVIGFFRDIVDTLCPYIGLPSFLDHHETSRPDPARHGLSTSASLANELIPVIRFSDLLTDPEDCCTICLSDFDSNDMMRQLPKCGHVFHNRCLDRWIVDFNKMKCPICRNRFLPEEKYTQCDWGSGSDWFNGEVESSN</sequence>
<evidence type="ECO:0000313" key="4">
    <source>
        <dbReference type="EMBL" id="CAE6133990.1"/>
    </source>
</evidence>
<evidence type="ECO:0000256" key="1">
    <source>
        <dbReference type="ARBA" id="ARBA00009234"/>
    </source>
</evidence>
<dbReference type="GO" id="GO:0008270">
    <property type="term" value="F:zinc ion binding"/>
    <property type="evidence" value="ECO:0007669"/>
    <property type="project" value="UniProtKB-KW"/>
</dbReference>
<proteinExistence type="inferred from homology"/>
<dbReference type="PANTHER" id="PTHR31750:SF17">
    <property type="entry name" value="MAGNESIUM DECHELATASE SGR2, CHLOROPLASTIC-RELATED"/>
    <property type="match status" value="1"/>
</dbReference>
<organism evidence="4 5">
    <name type="scientific">Arabidopsis arenosa</name>
    <name type="common">Sand rock-cress</name>
    <name type="synonym">Cardaminopsis arenosa</name>
    <dbReference type="NCBI Taxonomy" id="38785"/>
    <lineage>
        <taxon>Eukaryota</taxon>
        <taxon>Viridiplantae</taxon>
        <taxon>Streptophyta</taxon>
        <taxon>Embryophyta</taxon>
        <taxon>Tracheophyta</taxon>
        <taxon>Spermatophyta</taxon>
        <taxon>Magnoliopsida</taxon>
        <taxon>eudicotyledons</taxon>
        <taxon>Gunneridae</taxon>
        <taxon>Pentapetalae</taxon>
        <taxon>rosids</taxon>
        <taxon>malvids</taxon>
        <taxon>Brassicales</taxon>
        <taxon>Brassicaceae</taxon>
        <taxon>Camelineae</taxon>
        <taxon>Arabidopsis</taxon>
    </lineage>
</organism>
<dbReference type="Pfam" id="PF13639">
    <property type="entry name" value="zf-RING_2"/>
    <property type="match status" value="1"/>
</dbReference>
<dbReference type="PROSITE" id="PS50089">
    <property type="entry name" value="ZF_RING_2"/>
    <property type="match status" value="1"/>
</dbReference>
<comment type="similarity">
    <text evidence="1">Belongs to the staygreen family.</text>
</comment>
<evidence type="ECO:0000313" key="5">
    <source>
        <dbReference type="Proteomes" id="UP000682877"/>
    </source>
</evidence>
<evidence type="ECO:0000259" key="3">
    <source>
        <dbReference type="PROSITE" id="PS50089"/>
    </source>
</evidence>
<reference evidence="4" key="1">
    <citation type="submission" date="2021-01" db="EMBL/GenBank/DDBJ databases">
        <authorList>
            <person name="Bezrukov I."/>
        </authorList>
    </citation>
    <scope>NUCLEOTIDE SEQUENCE</scope>
</reference>
<name>A0A8S2ATX7_ARAAE</name>
<dbReference type="SMART" id="SM00184">
    <property type="entry name" value="RING"/>
    <property type="match status" value="1"/>
</dbReference>
<dbReference type="GO" id="GO:0015996">
    <property type="term" value="P:chlorophyll catabolic process"/>
    <property type="evidence" value="ECO:0007669"/>
    <property type="project" value="TreeGrafter"/>
</dbReference>
<feature type="domain" description="RING-type" evidence="3">
    <location>
        <begin position="533"/>
        <end position="577"/>
    </location>
</feature>
<dbReference type="AlphaFoldDB" id="A0A8S2ATX7"/>
<dbReference type="EMBL" id="LR999456">
    <property type="protein sequence ID" value="CAE6133990.1"/>
    <property type="molecule type" value="Genomic_DNA"/>
</dbReference>
<dbReference type="CDD" id="cd23121">
    <property type="entry name" value="RING-H2_RHA1-like"/>
    <property type="match status" value="1"/>
</dbReference>
<dbReference type="Proteomes" id="UP000682877">
    <property type="component" value="Chromosome 6"/>
</dbReference>
<accession>A0A8S2ATX7</accession>
<dbReference type="InterPro" id="IPR001841">
    <property type="entry name" value="Znf_RING"/>
</dbReference>
<keyword evidence="2" id="KW-0862">Zinc</keyword>
<dbReference type="InterPro" id="IPR024438">
    <property type="entry name" value="Staygreen"/>
</dbReference>
<gene>
    <name evidence="4" type="ORF">AARE701A_LOCUS16741</name>
</gene>
<dbReference type="SUPFAM" id="SSF57850">
    <property type="entry name" value="RING/U-box"/>
    <property type="match status" value="1"/>
</dbReference>
<dbReference type="InterPro" id="IPR013083">
    <property type="entry name" value="Znf_RING/FYVE/PHD"/>
</dbReference>
<protein>
    <recommendedName>
        <fullName evidence="3">RING-type domain-containing protein</fullName>
    </recommendedName>
</protein>